<dbReference type="EMBL" id="GFPF01002167">
    <property type="protein sequence ID" value="MAA13313.1"/>
    <property type="molecule type" value="Transcribed_RNA"/>
</dbReference>
<organism evidence="1">
    <name type="scientific">Rhipicephalus zambeziensis</name>
    <dbReference type="NCBI Taxonomy" id="60191"/>
    <lineage>
        <taxon>Eukaryota</taxon>
        <taxon>Metazoa</taxon>
        <taxon>Ecdysozoa</taxon>
        <taxon>Arthropoda</taxon>
        <taxon>Chelicerata</taxon>
        <taxon>Arachnida</taxon>
        <taxon>Acari</taxon>
        <taxon>Parasitiformes</taxon>
        <taxon>Ixodida</taxon>
        <taxon>Ixodoidea</taxon>
        <taxon>Ixodidae</taxon>
        <taxon>Rhipicephalinae</taxon>
        <taxon>Rhipicephalus</taxon>
        <taxon>Rhipicephalus</taxon>
    </lineage>
</organism>
<sequence length="95" mass="10417">MPESKLNDYPAAHTKQGHSLLLTTLFLKSKICSNWHLFYHSSAKRKEKGSLARNICHVSTSSSTQAPGGGNKTEKKHVVVANGITRVTECILNVL</sequence>
<protein>
    <submittedName>
        <fullName evidence="1">Uncharacterized protein</fullName>
    </submittedName>
</protein>
<reference evidence="1" key="1">
    <citation type="journal article" date="2017" name="Parasit. Vectors">
        <title>Sialotranscriptomics of Rhipicephalus zambeziensis reveals intricate expression profiles of secretory proteins and suggests tight temporal transcriptional regulation during blood-feeding.</title>
        <authorList>
            <person name="de Castro M.H."/>
            <person name="de Klerk D."/>
            <person name="Pienaar R."/>
            <person name="Rees D.J.G."/>
            <person name="Mans B.J."/>
        </authorList>
    </citation>
    <scope>NUCLEOTIDE SEQUENCE</scope>
    <source>
        <tissue evidence="1">Salivary glands</tissue>
    </source>
</reference>
<accession>A0A224YGH9</accession>
<proteinExistence type="predicted"/>
<dbReference type="AlphaFoldDB" id="A0A224YGH9"/>
<name>A0A224YGH9_9ACAR</name>
<evidence type="ECO:0000313" key="1">
    <source>
        <dbReference type="EMBL" id="MAA13313.1"/>
    </source>
</evidence>